<dbReference type="EMBL" id="OC000360">
    <property type="protein sequence ID" value="CAD7257047.1"/>
    <property type="molecule type" value="Genomic_DNA"/>
</dbReference>
<comment type="similarity">
    <text evidence="1">Belongs to the eukaryotic RPC3/POLR3C RNA polymerase subunit family.</text>
</comment>
<evidence type="ECO:0000256" key="1">
    <source>
        <dbReference type="RuleBase" id="RU367076"/>
    </source>
</evidence>
<sequence length="100" mass="11383">MSVQFGKLCSLILLEHFGDIVQKVGYDLFKWGSKPFNLIVNTTGLPISQVKQAIRILIQYGFVSFSLGTTPNKPNYTLLPEKVYLLLRYPRSLGYKLAWS</sequence>
<proteinExistence type="inferred from homology"/>
<feature type="domain" description="RNA polymerase III subunit RPC82-related helix-turn-helix" evidence="2">
    <location>
        <begin position="7"/>
        <end position="66"/>
    </location>
</feature>
<dbReference type="InterPro" id="IPR036388">
    <property type="entry name" value="WH-like_DNA-bd_sf"/>
</dbReference>
<organism evidence="3">
    <name type="scientific">Timema shepardi</name>
    <name type="common">Walking stick</name>
    <dbReference type="NCBI Taxonomy" id="629360"/>
    <lineage>
        <taxon>Eukaryota</taxon>
        <taxon>Metazoa</taxon>
        <taxon>Ecdysozoa</taxon>
        <taxon>Arthropoda</taxon>
        <taxon>Hexapoda</taxon>
        <taxon>Insecta</taxon>
        <taxon>Pterygota</taxon>
        <taxon>Neoptera</taxon>
        <taxon>Polyneoptera</taxon>
        <taxon>Phasmatodea</taxon>
        <taxon>Timematodea</taxon>
        <taxon>Timematoidea</taxon>
        <taxon>Timematidae</taxon>
        <taxon>Timema</taxon>
    </lineage>
</organism>
<comment type="subunit">
    <text evidence="1">Component of the RNA polymerase III (Pol III) complex consisting of 17 subunits.</text>
</comment>
<dbReference type="Gene3D" id="1.10.10.10">
    <property type="entry name" value="Winged helix-like DNA-binding domain superfamily/Winged helix DNA-binding domain"/>
    <property type="match status" value="1"/>
</dbReference>
<evidence type="ECO:0000313" key="3">
    <source>
        <dbReference type="EMBL" id="CAD7257047.1"/>
    </source>
</evidence>
<evidence type="ECO:0000259" key="2">
    <source>
        <dbReference type="Pfam" id="PF08221"/>
    </source>
</evidence>
<name>A0A7R9FVX9_TIMSH</name>
<dbReference type="Pfam" id="PF08221">
    <property type="entry name" value="HTH_9"/>
    <property type="match status" value="1"/>
</dbReference>
<reference evidence="3" key="1">
    <citation type="submission" date="2020-11" db="EMBL/GenBank/DDBJ databases">
        <authorList>
            <person name="Tran Van P."/>
        </authorList>
    </citation>
    <scope>NUCLEOTIDE SEQUENCE</scope>
</reference>
<dbReference type="PANTHER" id="PTHR12949:SF0">
    <property type="entry name" value="DNA-DIRECTED RNA POLYMERASE III SUBUNIT RPC3"/>
    <property type="match status" value="1"/>
</dbReference>
<dbReference type="InterPro" id="IPR039748">
    <property type="entry name" value="RPC3"/>
</dbReference>
<dbReference type="GO" id="GO:0005666">
    <property type="term" value="C:RNA polymerase III complex"/>
    <property type="evidence" value="ECO:0007669"/>
    <property type="project" value="UniProtKB-UniRule"/>
</dbReference>
<keyword evidence="1" id="KW-0804">Transcription</keyword>
<comment type="function">
    <text evidence="1">DNA-dependent RNA polymerase catalyzes the transcription of DNA into RNA using the four ribonucleoside triphosphates as substrates. Specific core component of RNA polymerase III which synthesizes small RNAs, such as 5S rRNA and tRNAs.</text>
</comment>
<gene>
    <name evidence="3" type="ORF">TSIB3V08_LOCUS1322</name>
</gene>
<dbReference type="AlphaFoldDB" id="A0A7R9FVX9"/>
<dbReference type="GO" id="GO:0003697">
    <property type="term" value="F:single-stranded DNA binding"/>
    <property type="evidence" value="ECO:0007669"/>
    <property type="project" value="UniProtKB-UniRule"/>
</dbReference>
<dbReference type="InterPro" id="IPR013197">
    <property type="entry name" value="RNA_pol_III_RPC82-rel_HTH"/>
</dbReference>
<comment type="subcellular location">
    <subcellularLocation>
        <location evidence="1">Nucleus</location>
    </subcellularLocation>
</comment>
<keyword evidence="1" id="KW-0240">DNA-directed RNA polymerase</keyword>
<dbReference type="PANTHER" id="PTHR12949">
    <property type="entry name" value="RNA POLYMERASE III DNA DIRECTED -RELATED"/>
    <property type="match status" value="1"/>
</dbReference>
<protein>
    <recommendedName>
        <fullName evidence="1">DNA-directed RNA polymerase III subunit RPC3</fullName>
        <shortName evidence="1">RNA polymerase III subunit C3</shortName>
    </recommendedName>
</protein>
<keyword evidence="1" id="KW-0539">Nucleus</keyword>
<accession>A0A7R9FVX9</accession>